<name>A0A1I2AZS0_9BACT</name>
<feature type="compositionally biased region" description="Low complexity" evidence="1">
    <location>
        <begin position="88"/>
        <end position="103"/>
    </location>
</feature>
<feature type="compositionally biased region" description="Polar residues" evidence="1">
    <location>
        <begin position="104"/>
        <end position="117"/>
    </location>
</feature>
<dbReference type="Proteomes" id="UP000199400">
    <property type="component" value="Unassembled WGS sequence"/>
</dbReference>
<evidence type="ECO:0000313" key="3">
    <source>
        <dbReference type="Proteomes" id="UP000199400"/>
    </source>
</evidence>
<dbReference type="AlphaFoldDB" id="A0A1I2AZS0"/>
<gene>
    <name evidence="2" type="ORF">SAMN02745121_04484</name>
</gene>
<sequence>MTRAPPHALAASAQIRVSCHRSCANPRLSRMPLALPTPRNLLPLAALASVLAACPKPDDPEQDDGSGAPGDSDTTGASAPGDSAGVLPTTSTGSEPTSTATSENSTTGQGPSDSTGAADTGTGEPDFGHCPYAPEGVDVTLVRVEQGLATDLGARECGAAEQFAGLQVIAAEVDHLEASVCADATCGACDPAATLTLALALPDGLVGLPPQLGAGDCLQLGVEWSRPGADPEQCAVGGLAVVGLRRGQPEPVPKFMYRFTGAVPHTDPVGPFALTGAPHGPGAITCPCAGDCCREPPGARRLRFIAALWNAEIESPPVDPGATIPLFAFGTPEGDDLYGDLSLARADVPGDCDAPRYEWLLSVSPG</sequence>
<proteinExistence type="predicted"/>
<protein>
    <submittedName>
        <fullName evidence="2">Uncharacterized protein</fullName>
    </submittedName>
</protein>
<reference evidence="3" key="1">
    <citation type="submission" date="2016-10" db="EMBL/GenBank/DDBJ databases">
        <authorList>
            <person name="Varghese N."/>
            <person name="Submissions S."/>
        </authorList>
    </citation>
    <scope>NUCLEOTIDE SEQUENCE [LARGE SCALE GENOMIC DNA]</scope>
    <source>
        <strain evidence="3">ATCC 25963</strain>
    </source>
</reference>
<evidence type="ECO:0000256" key="1">
    <source>
        <dbReference type="SAM" id="MobiDB-lite"/>
    </source>
</evidence>
<dbReference type="EMBL" id="FOMX01000014">
    <property type="protein sequence ID" value="SFE49431.1"/>
    <property type="molecule type" value="Genomic_DNA"/>
</dbReference>
<accession>A0A1I2AZS0</accession>
<keyword evidence="3" id="KW-1185">Reference proteome</keyword>
<organism evidence="2 3">
    <name type="scientific">Nannocystis exedens</name>
    <dbReference type="NCBI Taxonomy" id="54"/>
    <lineage>
        <taxon>Bacteria</taxon>
        <taxon>Pseudomonadati</taxon>
        <taxon>Myxococcota</taxon>
        <taxon>Polyangia</taxon>
        <taxon>Nannocystales</taxon>
        <taxon>Nannocystaceae</taxon>
        <taxon>Nannocystis</taxon>
    </lineage>
</organism>
<evidence type="ECO:0000313" key="2">
    <source>
        <dbReference type="EMBL" id="SFE49431.1"/>
    </source>
</evidence>
<feature type="region of interest" description="Disordered" evidence="1">
    <location>
        <begin position="54"/>
        <end position="132"/>
    </location>
</feature>